<evidence type="ECO:0000256" key="10">
    <source>
        <dbReference type="ARBA" id="ARBA00023242"/>
    </source>
</evidence>
<evidence type="ECO:0000256" key="3">
    <source>
        <dbReference type="ARBA" id="ARBA00008212"/>
    </source>
</evidence>
<name>A0A9J6CGD7_POLVA</name>
<dbReference type="GO" id="GO:0000724">
    <property type="term" value="P:double-strand break repair via homologous recombination"/>
    <property type="evidence" value="ECO:0007669"/>
    <property type="project" value="InterPro"/>
</dbReference>
<evidence type="ECO:0000256" key="12">
    <source>
        <dbReference type="ARBA" id="ARBA00032533"/>
    </source>
</evidence>
<evidence type="ECO:0000256" key="8">
    <source>
        <dbReference type="ARBA" id="ARBA00022786"/>
    </source>
</evidence>
<keyword evidence="9" id="KW-0862">Zinc</keyword>
<evidence type="ECO:0000256" key="7">
    <source>
        <dbReference type="ARBA" id="ARBA00022771"/>
    </source>
</evidence>
<keyword evidence="5" id="KW-0808">Transferase</keyword>
<dbReference type="InterPro" id="IPR004181">
    <property type="entry name" value="Znf_MIZ"/>
</dbReference>
<evidence type="ECO:0000256" key="9">
    <source>
        <dbReference type="ARBA" id="ARBA00022833"/>
    </source>
</evidence>
<dbReference type="PANTHER" id="PTHR21330">
    <property type="entry name" value="E3 SUMO-PROTEIN LIGASE NSE2"/>
    <property type="match status" value="1"/>
</dbReference>
<dbReference type="PROSITE" id="PS51044">
    <property type="entry name" value="ZF_SP_RING"/>
    <property type="match status" value="1"/>
</dbReference>
<proteinExistence type="inferred from homology"/>
<evidence type="ECO:0000313" key="15">
    <source>
        <dbReference type="EMBL" id="KAG5680859.1"/>
    </source>
</evidence>
<keyword evidence="8" id="KW-0833">Ubl conjugation pathway</keyword>
<comment type="caution">
    <text evidence="15">The sequence shown here is derived from an EMBL/GenBank/DDBJ whole genome shotgun (WGS) entry which is preliminary data.</text>
</comment>
<reference evidence="15" key="1">
    <citation type="submission" date="2021-03" db="EMBL/GenBank/DDBJ databases">
        <title>Chromosome level genome of the anhydrobiotic midge Polypedilum vanderplanki.</title>
        <authorList>
            <person name="Yoshida Y."/>
            <person name="Kikawada T."/>
            <person name="Gusev O."/>
        </authorList>
    </citation>
    <scope>NUCLEOTIDE SEQUENCE</scope>
    <source>
        <strain evidence="15">NIAS01</strain>
        <tissue evidence="15">Whole body or cell culture</tissue>
    </source>
</reference>
<dbReference type="GO" id="GO:0005634">
    <property type="term" value="C:nucleus"/>
    <property type="evidence" value="ECO:0007669"/>
    <property type="project" value="UniProtKB-SubCell"/>
</dbReference>
<gene>
    <name evidence="15" type="ORF">PVAND_010340</name>
</gene>
<sequence length="225" mass="26011">MDIFGETFILKIADSYLDAYTLGAENGNHETYHDATLKQSFKDQFGKLCMLEQSMKDELNLINNFNSTSVENFDKEYKQALKDMKKNTPKLLDIERFVKFSNDIDKIAILNSNDEIESQLQANNSIQDEDIQMKESQLIEIDPLSKRPIRDPVRNVLCQHIYDRDSIMNAIKMNSKTKCAYLGCINKQPVLASHLKDDPIFKAKLDQIYTQRENNAQEGFENLEN</sequence>
<comment type="pathway">
    <text evidence="2">Protein modification; protein sumoylation.</text>
</comment>
<dbReference type="GO" id="GO:0030915">
    <property type="term" value="C:Smc5-Smc6 complex"/>
    <property type="evidence" value="ECO:0007669"/>
    <property type="project" value="InterPro"/>
</dbReference>
<dbReference type="InterPro" id="IPR013083">
    <property type="entry name" value="Znf_RING/FYVE/PHD"/>
</dbReference>
<dbReference type="CDD" id="cd16651">
    <property type="entry name" value="SPL-RING_NSE2"/>
    <property type="match status" value="1"/>
</dbReference>
<dbReference type="AlphaFoldDB" id="A0A9J6CGD7"/>
<dbReference type="Gene3D" id="3.30.40.10">
    <property type="entry name" value="Zinc/RING finger domain, C3HC4 (zinc finger)"/>
    <property type="match status" value="1"/>
</dbReference>
<keyword evidence="6" id="KW-0479">Metal-binding</keyword>
<keyword evidence="10" id="KW-0539">Nucleus</keyword>
<organism evidence="15 16">
    <name type="scientific">Polypedilum vanderplanki</name>
    <name type="common">Sleeping chironomid midge</name>
    <dbReference type="NCBI Taxonomy" id="319348"/>
    <lineage>
        <taxon>Eukaryota</taxon>
        <taxon>Metazoa</taxon>
        <taxon>Ecdysozoa</taxon>
        <taxon>Arthropoda</taxon>
        <taxon>Hexapoda</taxon>
        <taxon>Insecta</taxon>
        <taxon>Pterygota</taxon>
        <taxon>Neoptera</taxon>
        <taxon>Endopterygota</taxon>
        <taxon>Diptera</taxon>
        <taxon>Nematocera</taxon>
        <taxon>Chironomoidea</taxon>
        <taxon>Chironomidae</taxon>
        <taxon>Chironominae</taxon>
        <taxon>Polypedilum</taxon>
        <taxon>Polypedilum</taxon>
    </lineage>
</organism>
<dbReference type="OrthoDB" id="26899at2759"/>
<evidence type="ECO:0000256" key="13">
    <source>
        <dbReference type="PROSITE-ProRule" id="PRU00452"/>
    </source>
</evidence>
<evidence type="ECO:0000259" key="14">
    <source>
        <dbReference type="PROSITE" id="PS51044"/>
    </source>
</evidence>
<evidence type="ECO:0000256" key="2">
    <source>
        <dbReference type="ARBA" id="ARBA00004718"/>
    </source>
</evidence>
<feature type="domain" description="SP-RING-type" evidence="14">
    <location>
        <begin position="127"/>
        <end position="210"/>
    </location>
</feature>
<protein>
    <recommendedName>
        <fullName evidence="4">E3 SUMO-protein ligase NSE2</fullName>
    </recommendedName>
    <alternativeName>
        <fullName evidence="11">E3 SUMO-protein transferase NSE2</fullName>
    </alternativeName>
    <alternativeName>
        <fullName evidence="12">Non-structural maintenance of chromosomes element 2 homolog</fullName>
    </alternativeName>
</protein>
<dbReference type="InterPro" id="IPR026846">
    <property type="entry name" value="Nse2(Mms21)"/>
</dbReference>
<evidence type="ECO:0000256" key="4">
    <source>
        <dbReference type="ARBA" id="ARBA00020923"/>
    </source>
</evidence>
<evidence type="ECO:0000256" key="6">
    <source>
        <dbReference type="ARBA" id="ARBA00022723"/>
    </source>
</evidence>
<dbReference type="GO" id="GO:0061665">
    <property type="term" value="F:SUMO ligase activity"/>
    <property type="evidence" value="ECO:0007669"/>
    <property type="project" value="TreeGrafter"/>
</dbReference>
<comment type="subcellular location">
    <subcellularLocation>
        <location evidence="1">Nucleus</location>
    </subcellularLocation>
</comment>
<evidence type="ECO:0000256" key="5">
    <source>
        <dbReference type="ARBA" id="ARBA00022679"/>
    </source>
</evidence>
<dbReference type="Proteomes" id="UP001107558">
    <property type="component" value="Chromosome 1"/>
</dbReference>
<dbReference type="GO" id="GO:0016925">
    <property type="term" value="P:protein sumoylation"/>
    <property type="evidence" value="ECO:0007669"/>
    <property type="project" value="TreeGrafter"/>
</dbReference>
<dbReference type="PANTHER" id="PTHR21330:SF1">
    <property type="entry name" value="E3 SUMO-PROTEIN LIGASE NSE2"/>
    <property type="match status" value="1"/>
</dbReference>
<dbReference type="GO" id="GO:0008270">
    <property type="term" value="F:zinc ion binding"/>
    <property type="evidence" value="ECO:0007669"/>
    <property type="project" value="UniProtKB-KW"/>
</dbReference>
<keyword evidence="7 13" id="KW-0863">Zinc-finger</keyword>
<evidence type="ECO:0000256" key="11">
    <source>
        <dbReference type="ARBA" id="ARBA00031731"/>
    </source>
</evidence>
<dbReference type="EMBL" id="JADBJN010000001">
    <property type="protein sequence ID" value="KAG5680859.1"/>
    <property type="molecule type" value="Genomic_DNA"/>
</dbReference>
<dbReference type="SUPFAM" id="SSF57850">
    <property type="entry name" value="RING/U-box"/>
    <property type="match status" value="1"/>
</dbReference>
<accession>A0A9J6CGD7</accession>
<keyword evidence="16" id="KW-1185">Reference proteome</keyword>
<evidence type="ECO:0000313" key="16">
    <source>
        <dbReference type="Proteomes" id="UP001107558"/>
    </source>
</evidence>
<comment type="similarity">
    <text evidence="3">Belongs to the NSE2 family.</text>
</comment>
<dbReference type="Pfam" id="PF11789">
    <property type="entry name" value="zf-Nse"/>
    <property type="match status" value="1"/>
</dbReference>
<evidence type="ECO:0000256" key="1">
    <source>
        <dbReference type="ARBA" id="ARBA00004123"/>
    </source>
</evidence>